<evidence type="ECO:0000313" key="12">
    <source>
        <dbReference type="EMBL" id="MEX1666729.1"/>
    </source>
</evidence>
<dbReference type="CDD" id="cd00207">
    <property type="entry name" value="fer2"/>
    <property type="match status" value="1"/>
</dbReference>
<keyword evidence="5" id="KW-0274">FAD</keyword>
<dbReference type="PRINTS" id="PR00410">
    <property type="entry name" value="PHEHYDRXLASE"/>
</dbReference>
<dbReference type="InterPro" id="IPR017927">
    <property type="entry name" value="FAD-bd_FR_type"/>
</dbReference>
<dbReference type="SUPFAM" id="SSF54292">
    <property type="entry name" value="2Fe-2S ferredoxin-like"/>
    <property type="match status" value="1"/>
</dbReference>
<dbReference type="InterPro" id="IPR001433">
    <property type="entry name" value="OxRdtase_FAD/NAD-bd"/>
</dbReference>
<dbReference type="InterPro" id="IPR008333">
    <property type="entry name" value="Cbr1-like_FAD-bd_dom"/>
</dbReference>
<dbReference type="SUPFAM" id="SSF52343">
    <property type="entry name" value="Ferredoxin reductase-like, C-terminal NADP-linked domain"/>
    <property type="match status" value="1"/>
</dbReference>
<comment type="similarity">
    <text evidence="10">In the N-terminal section; belongs to the FAD-binding oxidoreductase type 6 family.</text>
</comment>
<evidence type="ECO:0000256" key="10">
    <source>
        <dbReference type="ARBA" id="ARBA00061434"/>
    </source>
</evidence>
<evidence type="ECO:0000256" key="6">
    <source>
        <dbReference type="ARBA" id="ARBA00023002"/>
    </source>
</evidence>
<feature type="domain" description="FAD-binding FR-type" evidence="11">
    <location>
        <begin position="45"/>
        <end position="146"/>
    </location>
</feature>
<evidence type="ECO:0000256" key="9">
    <source>
        <dbReference type="ARBA" id="ARBA00034078"/>
    </source>
</evidence>
<dbReference type="PROSITE" id="PS51384">
    <property type="entry name" value="FAD_FR"/>
    <property type="match status" value="1"/>
</dbReference>
<keyword evidence="4" id="KW-0479">Metal-binding</keyword>
<dbReference type="EMBL" id="JBFRYB010000001">
    <property type="protein sequence ID" value="MEX1666729.1"/>
    <property type="molecule type" value="Genomic_DNA"/>
</dbReference>
<dbReference type="InterPro" id="IPR017938">
    <property type="entry name" value="Riboflavin_synthase-like_b-brl"/>
</dbReference>
<dbReference type="Pfam" id="PF00111">
    <property type="entry name" value="Fer2"/>
    <property type="match status" value="1"/>
</dbReference>
<evidence type="ECO:0000256" key="4">
    <source>
        <dbReference type="ARBA" id="ARBA00022723"/>
    </source>
</evidence>
<evidence type="ECO:0000256" key="8">
    <source>
        <dbReference type="ARBA" id="ARBA00023014"/>
    </source>
</evidence>
<evidence type="ECO:0000256" key="5">
    <source>
        <dbReference type="ARBA" id="ARBA00022827"/>
    </source>
</evidence>
<sequence length="378" mass="41198">MSLATTTSRSAWRRIVDTPIINALAAPHGIGRYLEVINPMWSLDKSRIPARISAITAETDDSVSIELSPNGEWTHFQPGQFVQVFIEIDGRQHSRSYSLSNSAYSRKPRITVKAHDDGFVSKYINTHLKVGDRINISSALGEFVLPAQIPNALLFIAAGSGITPMMAMLETLLEHHHSGAITLLYYSRNNASCIFRRRLEDLAKKHSNFSLFLVFSTSSTPQTLRGHFDQSHLLSAISSENGLAEHTGAITLPLTYVCGPEGLIDKVSAEYELLGHSDKLRSERFKAPTSQAPGEASGSIAFKQSQQIIDNDGRALLDQAEDAGLNPQSGCRMGICHTCSCLKTSGTVRNISTGELSHGEEHIRLCVSQALGDVALSI</sequence>
<dbReference type="Pfam" id="PF00970">
    <property type="entry name" value="FAD_binding_6"/>
    <property type="match status" value="1"/>
</dbReference>
<dbReference type="Gene3D" id="2.40.30.10">
    <property type="entry name" value="Translation factors"/>
    <property type="match status" value="1"/>
</dbReference>
<keyword evidence="3" id="KW-0001">2Fe-2S</keyword>
<keyword evidence="6" id="KW-0560">Oxidoreductase</keyword>
<reference evidence="12 13" key="1">
    <citation type="journal article" date="2011" name="Int. J. Syst. Evol. Microbiol.">
        <title>Zhongshania antarctica gen. nov., sp. nov. and Zhongshania guokunii sp. nov., gammaproteobacteria respectively isolated from coastal attached (fast) ice and surface seawater of the Antarctic.</title>
        <authorList>
            <person name="Li H.J."/>
            <person name="Zhang X.Y."/>
            <person name="Chen C.X."/>
            <person name="Zhang Y.J."/>
            <person name="Gao Z.M."/>
            <person name="Yu Y."/>
            <person name="Chen X.L."/>
            <person name="Chen B."/>
            <person name="Zhang Y.Z."/>
        </authorList>
    </citation>
    <scope>NUCLEOTIDE SEQUENCE [LARGE SCALE GENOMIC DNA]</scope>
    <source>
        <strain evidence="12 13">R06B22</strain>
    </source>
</reference>
<dbReference type="CDD" id="cd06216">
    <property type="entry name" value="FNR_iron_sulfur_binding_2"/>
    <property type="match status" value="1"/>
</dbReference>
<dbReference type="PANTHER" id="PTHR47354">
    <property type="entry name" value="NADH OXIDOREDUCTASE HCR"/>
    <property type="match status" value="1"/>
</dbReference>
<evidence type="ECO:0000259" key="11">
    <source>
        <dbReference type="PROSITE" id="PS51384"/>
    </source>
</evidence>
<gene>
    <name evidence="12" type="ORF">AB4875_14635</name>
</gene>
<dbReference type="Gene3D" id="3.10.20.30">
    <property type="match status" value="1"/>
</dbReference>
<dbReference type="InterPro" id="IPR001041">
    <property type="entry name" value="2Fe-2S_ferredoxin-type"/>
</dbReference>
<dbReference type="PANTHER" id="PTHR47354:SF6">
    <property type="entry name" value="NADH OXIDOREDUCTASE HCR"/>
    <property type="match status" value="1"/>
</dbReference>
<evidence type="ECO:0000256" key="1">
    <source>
        <dbReference type="ARBA" id="ARBA00001974"/>
    </source>
</evidence>
<keyword evidence="8" id="KW-0411">Iron-sulfur</keyword>
<dbReference type="Gene3D" id="3.40.50.80">
    <property type="entry name" value="Nucleotide-binding domain of ferredoxin-NADP reductase (FNR) module"/>
    <property type="match status" value="1"/>
</dbReference>
<dbReference type="PRINTS" id="PR00371">
    <property type="entry name" value="FPNCR"/>
</dbReference>
<evidence type="ECO:0000256" key="7">
    <source>
        <dbReference type="ARBA" id="ARBA00023004"/>
    </source>
</evidence>
<keyword evidence="2" id="KW-0285">Flavoprotein</keyword>
<comment type="cofactor">
    <cofactor evidence="1">
        <name>FAD</name>
        <dbReference type="ChEBI" id="CHEBI:57692"/>
    </cofactor>
</comment>
<dbReference type="InterPro" id="IPR036010">
    <property type="entry name" value="2Fe-2S_ferredoxin-like_sf"/>
</dbReference>
<dbReference type="RefSeq" id="WP_368376799.1">
    <property type="nucleotide sequence ID" value="NZ_JBFRYB010000001.1"/>
</dbReference>
<dbReference type="InterPro" id="IPR039261">
    <property type="entry name" value="FNR_nucleotide-bd"/>
</dbReference>
<name>A0ABV3U151_9GAMM</name>
<dbReference type="SUPFAM" id="SSF63380">
    <property type="entry name" value="Riboflavin synthase domain-like"/>
    <property type="match status" value="1"/>
</dbReference>
<comment type="caution">
    <text evidence="12">The sequence shown here is derived from an EMBL/GenBank/DDBJ whole genome shotgun (WGS) entry which is preliminary data.</text>
</comment>
<dbReference type="InterPro" id="IPR001709">
    <property type="entry name" value="Flavoprot_Pyr_Nucl_cyt_Rdtase"/>
</dbReference>
<keyword evidence="13" id="KW-1185">Reference proteome</keyword>
<dbReference type="InterPro" id="IPR012675">
    <property type="entry name" value="Beta-grasp_dom_sf"/>
</dbReference>
<comment type="cofactor">
    <cofactor evidence="9">
        <name>[2Fe-2S] cluster</name>
        <dbReference type="ChEBI" id="CHEBI:190135"/>
    </cofactor>
</comment>
<keyword evidence="7" id="KW-0408">Iron</keyword>
<proteinExistence type="inferred from homology"/>
<evidence type="ECO:0000256" key="3">
    <source>
        <dbReference type="ARBA" id="ARBA00022714"/>
    </source>
</evidence>
<dbReference type="Proteomes" id="UP001557484">
    <property type="component" value="Unassembled WGS sequence"/>
</dbReference>
<evidence type="ECO:0000256" key="2">
    <source>
        <dbReference type="ARBA" id="ARBA00022630"/>
    </source>
</evidence>
<organism evidence="12 13">
    <name type="scientific">Zhongshania arctica</name>
    <dbReference type="NCBI Taxonomy" id="3238302"/>
    <lineage>
        <taxon>Bacteria</taxon>
        <taxon>Pseudomonadati</taxon>
        <taxon>Pseudomonadota</taxon>
        <taxon>Gammaproteobacteria</taxon>
        <taxon>Cellvibrionales</taxon>
        <taxon>Spongiibacteraceae</taxon>
        <taxon>Zhongshania</taxon>
    </lineage>
</organism>
<dbReference type="InterPro" id="IPR050415">
    <property type="entry name" value="MRET"/>
</dbReference>
<evidence type="ECO:0000313" key="13">
    <source>
        <dbReference type="Proteomes" id="UP001557484"/>
    </source>
</evidence>
<dbReference type="Pfam" id="PF00175">
    <property type="entry name" value="NAD_binding_1"/>
    <property type="match status" value="1"/>
</dbReference>
<protein>
    <submittedName>
        <fullName evidence="12">Ferredoxin reductase</fullName>
    </submittedName>
</protein>
<accession>A0ABV3U151</accession>